<keyword evidence="3" id="KW-1185">Reference proteome</keyword>
<evidence type="ECO:0000313" key="2">
    <source>
        <dbReference type="EMBL" id="KIH63453.1"/>
    </source>
</evidence>
<protein>
    <submittedName>
        <fullName evidence="2">Uncharacterized protein</fullName>
    </submittedName>
</protein>
<evidence type="ECO:0000313" key="3">
    <source>
        <dbReference type="Proteomes" id="UP000054047"/>
    </source>
</evidence>
<dbReference type="EMBL" id="KN728648">
    <property type="protein sequence ID" value="KIH63453.1"/>
    <property type="molecule type" value="Genomic_DNA"/>
</dbReference>
<dbReference type="AlphaFoldDB" id="A0A0C2D274"/>
<feature type="region of interest" description="Disordered" evidence="1">
    <location>
        <begin position="51"/>
        <end position="70"/>
    </location>
</feature>
<dbReference type="OrthoDB" id="8036689at2759"/>
<dbReference type="Proteomes" id="UP000054047">
    <property type="component" value="Unassembled WGS sequence"/>
</dbReference>
<accession>A0A0C2D274</accession>
<evidence type="ECO:0000256" key="1">
    <source>
        <dbReference type="SAM" id="MobiDB-lite"/>
    </source>
</evidence>
<gene>
    <name evidence="2" type="ORF">ANCDUO_06247</name>
</gene>
<reference evidence="2 3" key="1">
    <citation type="submission" date="2013-12" db="EMBL/GenBank/DDBJ databases">
        <title>Draft genome of the parsitic nematode Ancylostoma duodenale.</title>
        <authorList>
            <person name="Mitreva M."/>
        </authorList>
    </citation>
    <scope>NUCLEOTIDE SEQUENCE [LARGE SCALE GENOMIC DNA]</scope>
    <source>
        <strain evidence="2 3">Zhejiang</strain>
    </source>
</reference>
<proteinExistence type="predicted"/>
<sequence length="70" mass="7804">MTLRLFFARRGDPKSITTDNVPTFTLAESIFNDLQQAAQKDAGIARELSDKWNGSESRRTLPGTEEFAKG</sequence>
<organism evidence="2 3">
    <name type="scientific">Ancylostoma duodenale</name>
    <dbReference type="NCBI Taxonomy" id="51022"/>
    <lineage>
        <taxon>Eukaryota</taxon>
        <taxon>Metazoa</taxon>
        <taxon>Ecdysozoa</taxon>
        <taxon>Nematoda</taxon>
        <taxon>Chromadorea</taxon>
        <taxon>Rhabditida</taxon>
        <taxon>Rhabditina</taxon>
        <taxon>Rhabditomorpha</taxon>
        <taxon>Strongyloidea</taxon>
        <taxon>Ancylostomatidae</taxon>
        <taxon>Ancylostomatinae</taxon>
        <taxon>Ancylostoma</taxon>
    </lineage>
</organism>
<name>A0A0C2D274_9BILA</name>